<evidence type="ECO:0000313" key="4">
    <source>
        <dbReference type="Proteomes" id="UP000552644"/>
    </source>
</evidence>
<name>A0A7W7QRB9_9ACTN</name>
<keyword evidence="4" id="KW-1185">Reference proteome</keyword>
<reference evidence="3 4" key="1">
    <citation type="submission" date="2020-08" db="EMBL/GenBank/DDBJ databases">
        <title>Genomic Encyclopedia of Type Strains, Phase III (KMG-III): the genomes of soil and plant-associated and newly described type strains.</title>
        <authorList>
            <person name="Whitman W."/>
        </authorList>
    </citation>
    <scope>NUCLEOTIDE SEQUENCE [LARGE SCALE GENOMIC DNA]</scope>
    <source>
        <strain evidence="3 4">CECT 8840</strain>
    </source>
</reference>
<dbReference type="AlphaFoldDB" id="A0A7W7QRB9"/>
<evidence type="ECO:0000259" key="2">
    <source>
        <dbReference type="SMART" id="SM00867"/>
    </source>
</evidence>
<evidence type="ECO:0000313" key="3">
    <source>
        <dbReference type="EMBL" id="MBB4918154.1"/>
    </source>
</evidence>
<feature type="domain" description="Lipid/polyisoprenoid-binding YceI-like" evidence="2">
    <location>
        <begin position="10"/>
        <end position="177"/>
    </location>
</feature>
<evidence type="ECO:0000256" key="1">
    <source>
        <dbReference type="ARBA" id="ARBA00008812"/>
    </source>
</evidence>
<protein>
    <submittedName>
        <fullName evidence="3">Polyisoprenoid-binding protein YceI</fullName>
    </submittedName>
</protein>
<dbReference type="InterPro" id="IPR036761">
    <property type="entry name" value="TTHA0802/YceI-like_sf"/>
</dbReference>
<dbReference type="Gene3D" id="2.40.128.110">
    <property type="entry name" value="Lipid/polyisoprenoid-binding, YceI-like"/>
    <property type="match status" value="1"/>
</dbReference>
<dbReference type="Proteomes" id="UP000552644">
    <property type="component" value="Unassembled WGS sequence"/>
</dbReference>
<gene>
    <name evidence="3" type="ORF">FHS44_005281</name>
</gene>
<dbReference type="SMART" id="SM00867">
    <property type="entry name" value="YceI"/>
    <property type="match status" value="1"/>
</dbReference>
<dbReference type="SUPFAM" id="SSF101874">
    <property type="entry name" value="YceI-like"/>
    <property type="match status" value="1"/>
</dbReference>
<dbReference type="EMBL" id="JACHJP010000006">
    <property type="protein sequence ID" value="MBB4918154.1"/>
    <property type="molecule type" value="Genomic_DNA"/>
</dbReference>
<dbReference type="PANTHER" id="PTHR34406">
    <property type="entry name" value="PROTEIN YCEI"/>
    <property type="match status" value="1"/>
</dbReference>
<sequence>MTTATPPVGVWEIDPRHTSLEFTVQHLVVARVRGRFDGVTGTFEVADPPRESRLSVSVASANVSSGVARRDDHLRSPDFLDAENFPTITYTSRAVRPGEDGAFVIEGELTVRGVTRPVELDARYLGTHADGGVPLVAFSATGSLDREDFGVTFNRVLEAGGLAIGSRIDIEILVEALPEGTARHVL</sequence>
<dbReference type="InterPro" id="IPR007372">
    <property type="entry name" value="Lipid/polyisoprenoid-bd_YceI"/>
</dbReference>
<organism evidence="3 4">
    <name type="scientific">Streptosporangium saharense</name>
    <dbReference type="NCBI Taxonomy" id="1706840"/>
    <lineage>
        <taxon>Bacteria</taxon>
        <taxon>Bacillati</taxon>
        <taxon>Actinomycetota</taxon>
        <taxon>Actinomycetes</taxon>
        <taxon>Streptosporangiales</taxon>
        <taxon>Streptosporangiaceae</taxon>
        <taxon>Streptosporangium</taxon>
    </lineage>
</organism>
<dbReference type="PANTHER" id="PTHR34406:SF1">
    <property type="entry name" value="PROTEIN YCEI"/>
    <property type="match status" value="1"/>
</dbReference>
<dbReference type="Pfam" id="PF04264">
    <property type="entry name" value="YceI"/>
    <property type="match status" value="1"/>
</dbReference>
<accession>A0A7W7QRB9</accession>
<comment type="caution">
    <text evidence="3">The sequence shown here is derived from an EMBL/GenBank/DDBJ whole genome shotgun (WGS) entry which is preliminary data.</text>
</comment>
<comment type="similarity">
    <text evidence="1">Belongs to the UPF0312 family.</text>
</comment>
<dbReference type="RefSeq" id="WP_184719118.1">
    <property type="nucleotide sequence ID" value="NZ_JACHJP010000006.1"/>
</dbReference>
<proteinExistence type="inferred from homology"/>